<keyword evidence="3" id="KW-1185">Reference proteome</keyword>
<keyword evidence="1" id="KW-1133">Transmembrane helix</keyword>
<sequence length="61" mass="7194">MFFKIKRRTWMVFCSFSGAIAVMLMGYSMSYQMLVWSMLIVLCVYYVALSVAEYVVEKDKQ</sequence>
<name>A0A432W8S4_9GAMM</name>
<proteinExistence type="predicted"/>
<accession>A0A432W8S4</accession>
<dbReference type="EMBL" id="PIPL01000001">
    <property type="protein sequence ID" value="RUO26540.1"/>
    <property type="molecule type" value="Genomic_DNA"/>
</dbReference>
<gene>
    <name evidence="2" type="ORF">CWE09_07480</name>
</gene>
<feature type="transmembrane region" description="Helical" evidence="1">
    <location>
        <begin position="33"/>
        <end position="56"/>
    </location>
</feature>
<keyword evidence="1" id="KW-0812">Transmembrane</keyword>
<organism evidence="2 3">
    <name type="scientific">Aliidiomarina minuta</name>
    <dbReference type="NCBI Taxonomy" id="880057"/>
    <lineage>
        <taxon>Bacteria</taxon>
        <taxon>Pseudomonadati</taxon>
        <taxon>Pseudomonadota</taxon>
        <taxon>Gammaproteobacteria</taxon>
        <taxon>Alteromonadales</taxon>
        <taxon>Idiomarinaceae</taxon>
        <taxon>Aliidiomarina</taxon>
    </lineage>
</organism>
<reference evidence="2 3" key="1">
    <citation type="journal article" date="2011" name="Front. Microbiol.">
        <title>Genomic signatures of strain selection and enhancement in Bacillus atrophaeus var. globigii, a historical biowarfare simulant.</title>
        <authorList>
            <person name="Gibbons H.S."/>
            <person name="Broomall S.M."/>
            <person name="McNew L.A."/>
            <person name="Daligault H."/>
            <person name="Chapman C."/>
            <person name="Bruce D."/>
            <person name="Karavis M."/>
            <person name="Krepps M."/>
            <person name="McGregor P.A."/>
            <person name="Hong C."/>
            <person name="Park K.H."/>
            <person name="Akmal A."/>
            <person name="Feldman A."/>
            <person name="Lin J.S."/>
            <person name="Chang W.E."/>
            <person name="Higgs B.W."/>
            <person name="Demirev P."/>
            <person name="Lindquist J."/>
            <person name="Liem A."/>
            <person name="Fochler E."/>
            <person name="Read T.D."/>
            <person name="Tapia R."/>
            <person name="Johnson S."/>
            <person name="Bishop-Lilly K.A."/>
            <person name="Detter C."/>
            <person name="Han C."/>
            <person name="Sozhamannan S."/>
            <person name="Rosenzweig C.N."/>
            <person name="Skowronski E.W."/>
        </authorList>
    </citation>
    <scope>NUCLEOTIDE SEQUENCE [LARGE SCALE GENOMIC DNA]</scope>
    <source>
        <strain evidence="2 3">MLST1</strain>
    </source>
</reference>
<protein>
    <submittedName>
        <fullName evidence="2">Uncharacterized protein</fullName>
    </submittedName>
</protein>
<evidence type="ECO:0000256" key="1">
    <source>
        <dbReference type="SAM" id="Phobius"/>
    </source>
</evidence>
<feature type="transmembrane region" description="Helical" evidence="1">
    <location>
        <begin position="9"/>
        <end position="27"/>
    </location>
</feature>
<evidence type="ECO:0000313" key="2">
    <source>
        <dbReference type="EMBL" id="RUO26540.1"/>
    </source>
</evidence>
<comment type="caution">
    <text evidence="2">The sequence shown here is derived from an EMBL/GenBank/DDBJ whole genome shotgun (WGS) entry which is preliminary data.</text>
</comment>
<evidence type="ECO:0000313" key="3">
    <source>
        <dbReference type="Proteomes" id="UP000288293"/>
    </source>
</evidence>
<keyword evidence="1" id="KW-0472">Membrane</keyword>
<dbReference type="Proteomes" id="UP000288293">
    <property type="component" value="Unassembled WGS sequence"/>
</dbReference>
<dbReference type="AlphaFoldDB" id="A0A432W8S4"/>